<proteinExistence type="predicted"/>
<name>A0A1J1I969_9DIPT</name>
<evidence type="ECO:0000313" key="2">
    <source>
        <dbReference type="Proteomes" id="UP000183832"/>
    </source>
</evidence>
<accession>A0A1J1I969</accession>
<organism evidence="1 2">
    <name type="scientific">Clunio marinus</name>
    <dbReference type="NCBI Taxonomy" id="568069"/>
    <lineage>
        <taxon>Eukaryota</taxon>
        <taxon>Metazoa</taxon>
        <taxon>Ecdysozoa</taxon>
        <taxon>Arthropoda</taxon>
        <taxon>Hexapoda</taxon>
        <taxon>Insecta</taxon>
        <taxon>Pterygota</taxon>
        <taxon>Neoptera</taxon>
        <taxon>Endopterygota</taxon>
        <taxon>Diptera</taxon>
        <taxon>Nematocera</taxon>
        <taxon>Chironomoidea</taxon>
        <taxon>Chironomidae</taxon>
        <taxon>Clunio</taxon>
    </lineage>
</organism>
<dbReference type="Proteomes" id="UP000183832">
    <property type="component" value="Unassembled WGS sequence"/>
</dbReference>
<dbReference type="EMBL" id="CVRI01000040">
    <property type="protein sequence ID" value="CRK94977.1"/>
    <property type="molecule type" value="Genomic_DNA"/>
</dbReference>
<protein>
    <submittedName>
        <fullName evidence="1">CLUMA_CG008465, isoform A</fullName>
    </submittedName>
</protein>
<reference evidence="1 2" key="1">
    <citation type="submission" date="2015-04" db="EMBL/GenBank/DDBJ databases">
        <authorList>
            <person name="Syromyatnikov M.Y."/>
            <person name="Popov V.N."/>
        </authorList>
    </citation>
    <scope>NUCLEOTIDE SEQUENCE [LARGE SCALE GENOMIC DNA]</scope>
</reference>
<gene>
    <name evidence="1" type="ORF">CLUMA_CG008465</name>
</gene>
<evidence type="ECO:0000313" key="1">
    <source>
        <dbReference type="EMBL" id="CRK94977.1"/>
    </source>
</evidence>
<dbReference type="AlphaFoldDB" id="A0A1J1I969"/>
<sequence length="81" mass="9972">MSSQSTSAWRYDGIILIKYVTKCFRYHIHNVIIFNKKKQLKTDLFNIFIHDFEFPFAQNPFNKTSWNRNAIKWQEFFLNKY</sequence>
<keyword evidence="2" id="KW-1185">Reference proteome</keyword>